<accession>A0A8H4LRK9</accession>
<keyword evidence="4" id="KW-1185">Reference proteome</keyword>
<reference evidence="3 4" key="1">
    <citation type="journal article" date="2020" name="Genome Biol. Evol.">
        <title>A new high-quality draft genome assembly of the Chinese cordyceps Ophiocordyceps sinensis.</title>
        <authorList>
            <person name="Shu R."/>
            <person name="Zhang J."/>
            <person name="Meng Q."/>
            <person name="Zhang H."/>
            <person name="Zhou G."/>
            <person name="Li M."/>
            <person name="Wu P."/>
            <person name="Zhao Y."/>
            <person name="Chen C."/>
            <person name="Qin Q."/>
        </authorList>
    </citation>
    <scope>NUCLEOTIDE SEQUENCE [LARGE SCALE GENOMIC DNA]</scope>
    <source>
        <strain evidence="3 4">IOZ07</strain>
    </source>
</reference>
<evidence type="ECO:0000313" key="4">
    <source>
        <dbReference type="Proteomes" id="UP000557566"/>
    </source>
</evidence>
<comment type="similarity">
    <text evidence="1">Belongs to the ustYa family.</text>
</comment>
<dbReference type="AlphaFoldDB" id="A0A8H4LRK9"/>
<feature type="chain" id="PRO_5034889068" evidence="2">
    <location>
        <begin position="19"/>
        <end position="114"/>
    </location>
</feature>
<evidence type="ECO:0000256" key="2">
    <source>
        <dbReference type="SAM" id="SignalP"/>
    </source>
</evidence>
<organism evidence="3 4">
    <name type="scientific">Ophiocordyceps sinensis</name>
    <dbReference type="NCBI Taxonomy" id="72228"/>
    <lineage>
        <taxon>Eukaryota</taxon>
        <taxon>Fungi</taxon>
        <taxon>Dikarya</taxon>
        <taxon>Ascomycota</taxon>
        <taxon>Pezizomycotina</taxon>
        <taxon>Sordariomycetes</taxon>
        <taxon>Hypocreomycetidae</taxon>
        <taxon>Hypocreales</taxon>
        <taxon>Ophiocordycipitaceae</taxon>
        <taxon>Ophiocordyceps</taxon>
    </lineage>
</organism>
<dbReference type="Pfam" id="PF11807">
    <property type="entry name" value="UstYa"/>
    <property type="match status" value="1"/>
</dbReference>
<protein>
    <submittedName>
        <fullName evidence="3">Uncharacterized protein</fullName>
    </submittedName>
</protein>
<gene>
    <name evidence="3" type="ORF">G6O67_008518</name>
</gene>
<dbReference type="OrthoDB" id="4906116at2759"/>
<proteinExistence type="inferred from homology"/>
<name>A0A8H4LRK9_9HYPO</name>
<evidence type="ECO:0000313" key="3">
    <source>
        <dbReference type="EMBL" id="KAF4504360.1"/>
    </source>
</evidence>
<dbReference type="InterPro" id="IPR021765">
    <property type="entry name" value="UstYa-like"/>
</dbReference>
<dbReference type="Proteomes" id="UP000557566">
    <property type="component" value="Unassembled WGS sequence"/>
</dbReference>
<feature type="signal peptide" evidence="2">
    <location>
        <begin position="1"/>
        <end position="18"/>
    </location>
</feature>
<evidence type="ECO:0000256" key="1">
    <source>
        <dbReference type="ARBA" id="ARBA00035112"/>
    </source>
</evidence>
<comment type="caution">
    <text evidence="3">The sequence shown here is derived from an EMBL/GenBank/DDBJ whole genome shotgun (WGS) entry which is preliminary data.</text>
</comment>
<sequence>MLSGSLILLAAILGFVLELPVFQRRPTRFNGSFEFSGRYRGAPSPEIDQEWNRFTKSPWIDGTSSIIAVDEGDIRRANKSSGQDWLNTTVEYGHVNGGGYMATLELFHQLHCVV</sequence>
<dbReference type="GO" id="GO:0043386">
    <property type="term" value="P:mycotoxin biosynthetic process"/>
    <property type="evidence" value="ECO:0007669"/>
    <property type="project" value="InterPro"/>
</dbReference>
<keyword evidence="2" id="KW-0732">Signal</keyword>
<dbReference type="EMBL" id="JAAVMX010000011">
    <property type="protein sequence ID" value="KAF4504360.1"/>
    <property type="molecule type" value="Genomic_DNA"/>
</dbReference>